<name>A0ABD0PBZ8_CIRMR</name>
<keyword evidence="2" id="KW-1185">Reference proteome</keyword>
<dbReference type="Proteomes" id="UP001529510">
    <property type="component" value="Unassembled WGS sequence"/>
</dbReference>
<protein>
    <submittedName>
        <fullName evidence="1">Uncharacterized protein</fullName>
    </submittedName>
</protein>
<gene>
    <name evidence="1" type="ORF">M9458_031691</name>
</gene>
<accession>A0ABD0PBZ8</accession>
<comment type="caution">
    <text evidence="1">The sequence shown here is derived from an EMBL/GenBank/DDBJ whole genome shotgun (WGS) entry which is preliminary data.</text>
</comment>
<sequence length="81" mass="9107">WEAGEGGPSWGLECPLWCVLLKQACQRGKGALCLPADMLSLRLPQLFDIHQVPKGNPWEILRVLKSYKPNEQEQMVQATGF</sequence>
<dbReference type="AlphaFoldDB" id="A0ABD0PBZ8"/>
<dbReference type="EMBL" id="JAMKFB020000016">
    <property type="protein sequence ID" value="KAL0171380.1"/>
    <property type="molecule type" value="Genomic_DNA"/>
</dbReference>
<organism evidence="1 2">
    <name type="scientific">Cirrhinus mrigala</name>
    <name type="common">Mrigala</name>
    <dbReference type="NCBI Taxonomy" id="683832"/>
    <lineage>
        <taxon>Eukaryota</taxon>
        <taxon>Metazoa</taxon>
        <taxon>Chordata</taxon>
        <taxon>Craniata</taxon>
        <taxon>Vertebrata</taxon>
        <taxon>Euteleostomi</taxon>
        <taxon>Actinopterygii</taxon>
        <taxon>Neopterygii</taxon>
        <taxon>Teleostei</taxon>
        <taxon>Ostariophysi</taxon>
        <taxon>Cypriniformes</taxon>
        <taxon>Cyprinidae</taxon>
        <taxon>Labeoninae</taxon>
        <taxon>Labeonini</taxon>
        <taxon>Cirrhinus</taxon>
    </lineage>
</organism>
<evidence type="ECO:0000313" key="1">
    <source>
        <dbReference type="EMBL" id="KAL0171380.1"/>
    </source>
</evidence>
<feature type="non-terminal residue" evidence="1">
    <location>
        <position position="81"/>
    </location>
</feature>
<feature type="non-terminal residue" evidence="1">
    <location>
        <position position="1"/>
    </location>
</feature>
<reference evidence="1 2" key="1">
    <citation type="submission" date="2024-05" db="EMBL/GenBank/DDBJ databases">
        <title>Genome sequencing and assembly of Indian major carp, Cirrhinus mrigala (Hamilton, 1822).</title>
        <authorList>
            <person name="Mohindra V."/>
            <person name="Chowdhury L.M."/>
            <person name="Lal K."/>
            <person name="Jena J.K."/>
        </authorList>
    </citation>
    <scope>NUCLEOTIDE SEQUENCE [LARGE SCALE GENOMIC DNA]</scope>
    <source>
        <strain evidence="1">CM1030</strain>
        <tissue evidence="1">Blood</tissue>
    </source>
</reference>
<evidence type="ECO:0000313" key="2">
    <source>
        <dbReference type="Proteomes" id="UP001529510"/>
    </source>
</evidence>
<proteinExistence type="predicted"/>